<accession>A0A8C2A4A0</accession>
<proteinExistence type="predicted"/>
<evidence type="ECO:0000313" key="1">
    <source>
        <dbReference type="Ensembl" id="ENSCCRP00015099458.1"/>
    </source>
</evidence>
<dbReference type="AlphaFoldDB" id="A0A8C2A4A0"/>
<evidence type="ECO:0000313" key="2">
    <source>
        <dbReference type="Proteomes" id="UP000694700"/>
    </source>
</evidence>
<dbReference type="Ensembl" id="ENSCCRT00015102683.1">
    <property type="protein sequence ID" value="ENSCCRP00015099458.1"/>
    <property type="gene ID" value="ENSCCRG00015039979.1"/>
</dbReference>
<sequence length="108" mass="12064">MLRLGPEVNGSALAAVVELTYTGAITSLDKDNMTQIQTAAVSLGAPRVLEHFEVEEDGGNKEKKLSKISAEEQIKVSLQSTQDLWAKRVGLTLCWWCCQRRQRHQHKS</sequence>
<dbReference type="Proteomes" id="UP000694700">
    <property type="component" value="Unplaced"/>
</dbReference>
<name>A0A8C2A4A0_CYPCA</name>
<reference evidence="1" key="1">
    <citation type="submission" date="2025-08" db="UniProtKB">
        <authorList>
            <consortium name="Ensembl"/>
        </authorList>
    </citation>
    <scope>IDENTIFICATION</scope>
</reference>
<organism evidence="1 2">
    <name type="scientific">Cyprinus carpio</name>
    <name type="common">Common carp</name>
    <dbReference type="NCBI Taxonomy" id="7962"/>
    <lineage>
        <taxon>Eukaryota</taxon>
        <taxon>Metazoa</taxon>
        <taxon>Chordata</taxon>
        <taxon>Craniata</taxon>
        <taxon>Vertebrata</taxon>
        <taxon>Euteleostomi</taxon>
        <taxon>Actinopterygii</taxon>
        <taxon>Neopterygii</taxon>
        <taxon>Teleostei</taxon>
        <taxon>Ostariophysi</taxon>
        <taxon>Cypriniformes</taxon>
        <taxon>Cyprinidae</taxon>
        <taxon>Cyprininae</taxon>
        <taxon>Cyprinus</taxon>
    </lineage>
</organism>
<protein>
    <submittedName>
        <fullName evidence="1">Uncharacterized protein</fullName>
    </submittedName>
</protein>